<keyword evidence="3" id="KW-1185">Reference proteome</keyword>
<gene>
    <name evidence="2" type="ORF">PF327_00135</name>
</gene>
<sequence length="93" mass="10414">MRLQNGPLSFVVNFLLGVAWASVLLGAITSFLTFYPESLLLAFISAFIGALPGMISVLILEHIITGKERYLELKKQTALLEKLLEQKEKQNHQ</sequence>
<feature type="transmembrane region" description="Helical" evidence="1">
    <location>
        <begin position="12"/>
        <end position="34"/>
    </location>
</feature>
<proteinExistence type="predicted"/>
<reference evidence="2" key="1">
    <citation type="submission" date="2023-01" db="EMBL/GenBank/DDBJ databases">
        <title>Sulfurovum sp. XTW-4 genome assembly.</title>
        <authorList>
            <person name="Wang J."/>
        </authorList>
    </citation>
    <scope>NUCLEOTIDE SEQUENCE</scope>
    <source>
        <strain evidence="2">XTW-4</strain>
    </source>
</reference>
<dbReference type="RefSeq" id="WP_008243597.1">
    <property type="nucleotide sequence ID" value="NZ_JAQIBC010000001.1"/>
</dbReference>
<keyword evidence="1" id="KW-0472">Membrane</keyword>
<organism evidence="2 3">
    <name type="scientific">Sulfurovum xiamenensis</name>
    <dbReference type="NCBI Taxonomy" id="3019066"/>
    <lineage>
        <taxon>Bacteria</taxon>
        <taxon>Pseudomonadati</taxon>
        <taxon>Campylobacterota</taxon>
        <taxon>Epsilonproteobacteria</taxon>
        <taxon>Campylobacterales</taxon>
        <taxon>Sulfurovaceae</taxon>
        <taxon>Sulfurovum</taxon>
    </lineage>
</organism>
<protein>
    <submittedName>
        <fullName evidence="2">Uncharacterized protein</fullName>
    </submittedName>
</protein>
<keyword evidence="1" id="KW-1133">Transmembrane helix</keyword>
<name>A0ABT7QNR6_9BACT</name>
<dbReference type="Proteomes" id="UP001169066">
    <property type="component" value="Unassembled WGS sequence"/>
</dbReference>
<feature type="transmembrane region" description="Helical" evidence="1">
    <location>
        <begin position="40"/>
        <end position="60"/>
    </location>
</feature>
<accession>A0ABT7QNR6</accession>
<keyword evidence="1" id="KW-0812">Transmembrane</keyword>
<evidence type="ECO:0000313" key="3">
    <source>
        <dbReference type="Proteomes" id="UP001169066"/>
    </source>
</evidence>
<evidence type="ECO:0000313" key="2">
    <source>
        <dbReference type="EMBL" id="MDM5262610.1"/>
    </source>
</evidence>
<evidence type="ECO:0000256" key="1">
    <source>
        <dbReference type="SAM" id="Phobius"/>
    </source>
</evidence>
<comment type="caution">
    <text evidence="2">The sequence shown here is derived from an EMBL/GenBank/DDBJ whole genome shotgun (WGS) entry which is preliminary data.</text>
</comment>
<dbReference type="EMBL" id="JAQIBC010000001">
    <property type="protein sequence ID" value="MDM5262610.1"/>
    <property type="molecule type" value="Genomic_DNA"/>
</dbReference>